<feature type="domain" description="Uracil-DNA glycosylase-like" evidence="13">
    <location>
        <begin position="111"/>
        <end position="261"/>
    </location>
</feature>
<evidence type="ECO:0000256" key="7">
    <source>
        <dbReference type="ARBA" id="ARBA00022763"/>
    </source>
</evidence>
<dbReference type="PANTHER" id="PTHR33693:SF1">
    <property type="entry name" value="TYPE-4 URACIL-DNA GLYCOSYLASE"/>
    <property type="match status" value="1"/>
</dbReference>
<dbReference type="Pfam" id="PF03167">
    <property type="entry name" value="UDG"/>
    <property type="match status" value="1"/>
</dbReference>
<evidence type="ECO:0000256" key="3">
    <source>
        <dbReference type="ARBA" id="ARBA00012030"/>
    </source>
</evidence>
<dbReference type="AlphaFoldDB" id="A0A521B4F5"/>
<keyword evidence="10" id="KW-0411">Iron-sulfur</keyword>
<evidence type="ECO:0000256" key="2">
    <source>
        <dbReference type="ARBA" id="ARBA00006521"/>
    </source>
</evidence>
<evidence type="ECO:0000256" key="10">
    <source>
        <dbReference type="ARBA" id="ARBA00023014"/>
    </source>
</evidence>
<evidence type="ECO:0000259" key="13">
    <source>
        <dbReference type="SMART" id="SM00986"/>
    </source>
</evidence>
<keyword evidence="7" id="KW-0227">DNA damage</keyword>
<dbReference type="GO" id="GO:0004844">
    <property type="term" value="F:uracil DNA N-glycosylase activity"/>
    <property type="evidence" value="ECO:0007669"/>
    <property type="project" value="UniProtKB-EC"/>
</dbReference>
<accession>A0A521B4F5</accession>
<evidence type="ECO:0000256" key="12">
    <source>
        <dbReference type="SAM" id="MobiDB-lite"/>
    </source>
</evidence>
<dbReference type="InterPro" id="IPR036895">
    <property type="entry name" value="Uracil-DNA_glycosylase-like_sf"/>
</dbReference>
<feature type="region of interest" description="Disordered" evidence="12">
    <location>
        <begin position="37"/>
        <end position="72"/>
    </location>
</feature>
<dbReference type="InterPro" id="IPR051536">
    <property type="entry name" value="UDG_Type-4/5"/>
</dbReference>
<dbReference type="InterPro" id="IPR005122">
    <property type="entry name" value="Uracil-DNA_glycosylase-like"/>
</dbReference>
<keyword evidence="5" id="KW-0004">4Fe-4S</keyword>
<feature type="compositionally biased region" description="Low complexity" evidence="12">
    <location>
        <begin position="45"/>
        <end position="56"/>
    </location>
</feature>
<sequence length="271" mass="30560">MDNSEQSPRKLIDDIIHFISQERSLYGDFMVNETNAAAEEEASVTDDSSSSSPVRTPEAKSSDPPDKDSAGKAADNIYDQINQCNTLEELEALCRKADVLRTDLQGTQLVFGVGNPKADLMLIGEAPGAEEDKQGEPFVGRAGQLLDKILAAINFKRDEVYIANILKHRPPKNRNPKPEERERSLPFLLRQIDLVNPKLILSLGKVSAQTLLDKNLSLSKMRGKFHPFRDKYELLATYHPAALLRHSKWKRPTWKDVQRLRKRYDELGGKP</sequence>
<gene>
    <name evidence="14" type="ORF">SAMN06265218_102179</name>
</gene>
<dbReference type="PANTHER" id="PTHR33693">
    <property type="entry name" value="TYPE-5 URACIL-DNA GLYCOSYLASE"/>
    <property type="match status" value="1"/>
</dbReference>
<dbReference type="OrthoDB" id="5290748at2"/>
<dbReference type="RefSeq" id="WP_142713062.1">
    <property type="nucleotide sequence ID" value="NZ_FXTH01000002.1"/>
</dbReference>
<keyword evidence="9" id="KW-0408">Iron</keyword>
<proteinExistence type="inferred from homology"/>
<dbReference type="EC" id="3.2.2.27" evidence="3"/>
<keyword evidence="8" id="KW-0378">Hydrolase</keyword>
<evidence type="ECO:0000313" key="14">
    <source>
        <dbReference type="EMBL" id="SMO41921.1"/>
    </source>
</evidence>
<dbReference type="GO" id="GO:0006281">
    <property type="term" value="P:DNA repair"/>
    <property type="evidence" value="ECO:0007669"/>
    <property type="project" value="UniProtKB-KW"/>
</dbReference>
<keyword evidence="15" id="KW-1185">Reference proteome</keyword>
<evidence type="ECO:0000256" key="8">
    <source>
        <dbReference type="ARBA" id="ARBA00022801"/>
    </source>
</evidence>
<dbReference type="GO" id="GO:0046872">
    <property type="term" value="F:metal ion binding"/>
    <property type="evidence" value="ECO:0007669"/>
    <property type="project" value="UniProtKB-KW"/>
</dbReference>
<feature type="compositionally biased region" description="Basic and acidic residues" evidence="12">
    <location>
        <begin position="57"/>
        <end position="70"/>
    </location>
</feature>
<comment type="similarity">
    <text evidence="2">Belongs to the uracil-DNA glycosylase (UDG) superfamily. Type 4 (UDGa) family.</text>
</comment>
<organism evidence="14 15">
    <name type="scientific">Fodinibius sediminis</name>
    <dbReference type="NCBI Taxonomy" id="1214077"/>
    <lineage>
        <taxon>Bacteria</taxon>
        <taxon>Pseudomonadati</taxon>
        <taxon>Balneolota</taxon>
        <taxon>Balneolia</taxon>
        <taxon>Balneolales</taxon>
        <taxon>Balneolaceae</taxon>
        <taxon>Fodinibius</taxon>
    </lineage>
</organism>
<dbReference type="SUPFAM" id="SSF52141">
    <property type="entry name" value="Uracil-DNA glycosylase-like"/>
    <property type="match status" value="1"/>
</dbReference>
<dbReference type="NCBIfam" id="TIGR00758">
    <property type="entry name" value="UDG_fam4"/>
    <property type="match status" value="1"/>
</dbReference>
<dbReference type="GO" id="GO:0051539">
    <property type="term" value="F:4 iron, 4 sulfur cluster binding"/>
    <property type="evidence" value="ECO:0007669"/>
    <property type="project" value="UniProtKB-KW"/>
</dbReference>
<evidence type="ECO:0000313" key="15">
    <source>
        <dbReference type="Proteomes" id="UP000317593"/>
    </source>
</evidence>
<evidence type="ECO:0000256" key="6">
    <source>
        <dbReference type="ARBA" id="ARBA00022723"/>
    </source>
</evidence>
<keyword evidence="6" id="KW-0479">Metal-binding</keyword>
<dbReference type="CDD" id="cd10030">
    <property type="entry name" value="UDG-F4_TTUDGA_SPO1dp_like"/>
    <property type="match status" value="1"/>
</dbReference>
<evidence type="ECO:0000256" key="1">
    <source>
        <dbReference type="ARBA" id="ARBA00001400"/>
    </source>
</evidence>
<protein>
    <recommendedName>
        <fullName evidence="4">Type-4 uracil-DNA glycosylase</fullName>
        <ecNumber evidence="3">3.2.2.27</ecNumber>
    </recommendedName>
</protein>
<dbReference type="EMBL" id="FXTH01000002">
    <property type="protein sequence ID" value="SMO41921.1"/>
    <property type="molecule type" value="Genomic_DNA"/>
</dbReference>
<reference evidence="14 15" key="1">
    <citation type="submission" date="2017-05" db="EMBL/GenBank/DDBJ databases">
        <authorList>
            <person name="Varghese N."/>
            <person name="Submissions S."/>
        </authorList>
    </citation>
    <scope>NUCLEOTIDE SEQUENCE [LARGE SCALE GENOMIC DNA]</scope>
    <source>
        <strain evidence="14 15">DSM 21194</strain>
    </source>
</reference>
<dbReference type="Gene3D" id="3.40.470.10">
    <property type="entry name" value="Uracil-DNA glycosylase-like domain"/>
    <property type="match status" value="1"/>
</dbReference>
<evidence type="ECO:0000256" key="4">
    <source>
        <dbReference type="ARBA" id="ARBA00019403"/>
    </source>
</evidence>
<evidence type="ECO:0000256" key="11">
    <source>
        <dbReference type="ARBA" id="ARBA00023204"/>
    </source>
</evidence>
<name>A0A521B4F5_9BACT</name>
<keyword evidence="11" id="KW-0234">DNA repair</keyword>
<dbReference type="Proteomes" id="UP000317593">
    <property type="component" value="Unassembled WGS sequence"/>
</dbReference>
<dbReference type="InterPro" id="IPR005273">
    <property type="entry name" value="Ura-DNA_glyco_family4"/>
</dbReference>
<evidence type="ECO:0000256" key="5">
    <source>
        <dbReference type="ARBA" id="ARBA00022485"/>
    </source>
</evidence>
<dbReference type="SMART" id="SM00987">
    <property type="entry name" value="UreE_C"/>
    <property type="match status" value="1"/>
</dbReference>
<evidence type="ECO:0000256" key="9">
    <source>
        <dbReference type="ARBA" id="ARBA00023004"/>
    </source>
</evidence>
<dbReference type="SMART" id="SM00986">
    <property type="entry name" value="UDG"/>
    <property type="match status" value="1"/>
</dbReference>
<comment type="catalytic activity">
    <reaction evidence="1">
        <text>Hydrolyzes single-stranded DNA or mismatched double-stranded DNA and polynucleotides, releasing free uracil.</text>
        <dbReference type="EC" id="3.2.2.27"/>
    </reaction>
</comment>